<evidence type="ECO:0000259" key="6">
    <source>
        <dbReference type="PROSITE" id="PS51903"/>
    </source>
</evidence>
<dbReference type="Gene3D" id="3.40.50.300">
    <property type="entry name" value="P-loop containing nucleotide triphosphate hydrolases"/>
    <property type="match status" value="1"/>
</dbReference>
<evidence type="ECO:0000256" key="2">
    <source>
        <dbReference type="ARBA" id="ARBA00022741"/>
    </source>
</evidence>
<reference evidence="8" key="1">
    <citation type="journal article" date="2019" name="Int. J. Syst. Evol. Microbiol.">
        <title>The Global Catalogue of Microorganisms (GCM) 10K type strain sequencing project: providing services to taxonomists for standard genome sequencing and annotation.</title>
        <authorList>
            <consortium name="The Broad Institute Genomics Platform"/>
            <consortium name="The Broad Institute Genome Sequencing Center for Infectious Disease"/>
            <person name="Wu L."/>
            <person name="Ma J."/>
        </authorList>
    </citation>
    <scope>NUCLEOTIDE SEQUENCE [LARGE SCALE GENOMIC DNA]</scope>
    <source>
        <strain evidence="8">NBRC 109019</strain>
    </source>
</reference>
<dbReference type="SMART" id="SM00382">
    <property type="entry name" value="AAA"/>
    <property type="match status" value="1"/>
</dbReference>
<evidence type="ECO:0000256" key="5">
    <source>
        <dbReference type="SAM" id="MobiDB-lite"/>
    </source>
</evidence>
<dbReference type="PANTHER" id="PTHR11638">
    <property type="entry name" value="ATP-DEPENDENT CLP PROTEASE"/>
    <property type="match status" value="1"/>
</dbReference>
<organism evidence="7 8">
    <name type="scientific">Agromyces marinus</name>
    <dbReference type="NCBI Taxonomy" id="1389020"/>
    <lineage>
        <taxon>Bacteria</taxon>
        <taxon>Bacillati</taxon>
        <taxon>Actinomycetota</taxon>
        <taxon>Actinomycetes</taxon>
        <taxon>Micrococcales</taxon>
        <taxon>Microbacteriaceae</taxon>
        <taxon>Agromyces</taxon>
    </lineage>
</organism>
<evidence type="ECO:0000256" key="4">
    <source>
        <dbReference type="PROSITE-ProRule" id="PRU01251"/>
    </source>
</evidence>
<evidence type="ECO:0000256" key="3">
    <source>
        <dbReference type="ARBA" id="ARBA00022840"/>
    </source>
</evidence>
<keyword evidence="1 4" id="KW-0677">Repeat</keyword>
<keyword evidence="8" id="KW-1185">Reference proteome</keyword>
<evidence type="ECO:0000313" key="8">
    <source>
        <dbReference type="Proteomes" id="UP001321477"/>
    </source>
</evidence>
<dbReference type="EMBL" id="AP027734">
    <property type="protein sequence ID" value="BDZ55447.1"/>
    <property type="molecule type" value="Genomic_DNA"/>
</dbReference>
<feature type="compositionally biased region" description="Low complexity" evidence="5">
    <location>
        <begin position="224"/>
        <end position="258"/>
    </location>
</feature>
<proteinExistence type="predicted"/>
<gene>
    <name evidence="7" type="ORF">GCM10025870_25200</name>
</gene>
<keyword evidence="2" id="KW-0547">Nucleotide-binding</keyword>
<dbReference type="InterPro" id="IPR004176">
    <property type="entry name" value="Clp_R_N"/>
</dbReference>
<dbReference type="PANTHER" id="PTHR11638:SF18">
    <property type="entry name" value="HEAT SHOCK PROTEIN 104"/>
    <property type="match status" value="1"/>
</dbReference>
<feature type="domain" description="Clp R" evidence="6">
    <location>
        <begin position="1"/>
        <end position="58"/>
    </location>
</feature>
<dbReference type="InterPro" id="IPR003959">
    <property type="entry name" value="ATPase_AAA_core"/>
</dbReference>
<dbReference type="InterPro" id="IPR036628">
    <property type="entry name" value="Clp_N_dom_sf"/>
</dbReference>
<dbReference type="Pfam" id="PF02861">
    <property type="entry name" value="Clp_N"/>
    <property type="match status" value="1"/>
</dbReference>
<evidence type="ECO:0000256" key="1">
    <source>
        <dbReference type="ARBA" id="ARBA00022737"/>
    </source>
</evidence>
<dbReference type="Gene3D" id="1.10.1780.10">
    <property type="entry name" value="Clp, N-terminal domain"/>
    <property type="match status" value="1"/>
</dbReference>
<name>A0ABN6YDF7_9MICO</name>
<dbReference type="InterPro" id="IPR050130">
    <property type="entry name" value="ClpA_ClpB"/>
</dbReference>
<dbReference type="CDD" id="cd00009">
    <property type="entry name" value="AAA"/>
    <property type="match status" value="1"/>
</dbReference>
<dbReference type="SUPFAM" id="SSF81923">
    <property type="entry name" value="Double Clp-N motif"/>
    <property type="match status" value="1"/>
</dbReference>
<dbReference type="Pfam" id="PF00004">
    <property type="entry name" value="AAA"/>
    <property type="match status" value="1"/>
</dbReference>
<dbReference type="InterPro" id="IPR003593">
    <property type="entry name" value="AAA+_ATPase"/>
</dbReference>
<sequence>MLELSLREALQLGHNYIGTEHILLGLIREGEGVAAQVLVKLGADLNRVRQQVIQLLSGYQGKEQVQVGANEQQQAQGGSQILDQFGRNLTQAARESKLDPVIGREKEIERVMQILSRRSKNNPVLIGEPGVGKTAVVEGLAQAIVKGEVPETLKDKQLYSLDLGSLIAGSRYRGDFEERLKKVTKEIRTRGDIIVFIDEIHTLVGAGAAEGAIDAASILKPCSRAASCRPSARPRSTSTASTSRRMPRSSAASSPSRSPSRRSRTRSTSSRGCATATRRTTRSRSPTARSSPRRTSPTGTSATGSCPTRPST</sequence>
<dbReference type="PROSITE" id="PS51903">
    <property type="entry name" value="CLP_R"/>
    <property type="match status" value="1"/>
</dbReference>
<dbReference type="Proteomes" id="UP001321477">
    <property type="component" value="Chromosome"/>
</dbReference>
<feature type="compositionally biased region" description="Low complexity" evidence="5">
    <location>
        <begin position="266"/>
        <end position="312"/>
    </location>
</feature>
<evidence type="ECO:0000313" key="7">
    <source>
        <dbReference type="EMBL" id="BDZ55447.1"/>
    </source>
</evidence>
<protein>
    <recommendedName>
        <fullName evidence="6">Clp R domain-containing protein</fullName>
    </recommendedName>
</protein>
<dbReference type="SUPFAM" id="SSF52540">
    <property type="entry name" value="P-loop containing nucleoside triphosphate hydrolases"/>
    <property type="match status" value="1"/>
</dbReference>
<accession>A0ABN6YDF7</accession>
<feature type="region of interest" description="Disordered" evidence="5">
    <location>
        <begin position="224"/>
        <end position="312"/>
    </location>
</feature>
<dbReference type="InterPro" id="IPR027417">
    <property type="entry name" value="P-loop_NTPase"/>
</dbReference>
<keyword evidence="3" id="KW-0067">ATP-binding</keyword>